<feature type="domain" description="Myosin motor" evidence="12">
    <location>
        <begin position="1"/>
        <end position="202"/>
    </location>
</feature>
<dbReference type="GO" id="GO:0003779">
    <property type="term" value="F:actin binding"/>
    <property type="evidence" value="ECO:0007669"/>
    <property type="project" value="UniProtKB-KW"/>
</dbReference>
<dbReference type="PANTHER" id="PTHR46256:SF5">
    <property type="entry name" value="MYOSIN-IIIB-LIKE"/>
    <property type="match status" value="1"/>
</dbReference>
<sequence length="202" mass="23071">MLHLQRRERLGEDGDVQDVLSHLMRRCAGEPELESKIILFNPLLEAFCNAKTSLNDNSSRFGKFIELQFNGTGKVIGAKICEYLLEKSRVTHRSAGETNFHIFHHMLSTFSAEQLKNFTEWSHKFRDAIFSILAAIIHLGCVKFDDHPETGQPFERSSQKSIRNSAKIFKEQQEYAEEGLDMESIAYRDNSDLLVGIMTSNS</sequence>
<accession>A0A9X6RM34</accession>
<keyword evidence="14" id="KW-1185">Reference proteome</keyword>
<evidence type="ECO:0000256" key="9">
    <source>
        <dbReference type="ARBA" id="ARBA00023212"/>
    </source>
</evidence>
<dbReference type="SMART" id="SM00242">
    <property type="entry name" value="MYSc"/>
    <property type="match status" value="1"/>
</dbReference>
<dbReference type="OrthoDB" id="6108017at2759"/>
<comment type="caution">
    <text evidence="11">Lacks conserved residue(s) required for the propagation of feature annotation.</text>
</comment>
<proteinExistence type="inferred from homology"/>
<dbReference type="InterPro" id="IPR036961">
    <property type="entry name" value="Kinesin_motor_dom_sf"/>
</dbReference>
<dbReference type="EMBL" id="MTYJ01000300">
    <property type="protein sequence ID" value="OWA53058.1"/>
    <property type="molecule type" value="Genomic_DNA"/>
</dbReference>
<keyword evidence="8" id="KW-0505">Motor protein</keyword>
<dbReference type="PANTHER" id="PTHR46256">
    <property type="entry name" value="AGAP011099-PA"/>
    <property type="match status" value="1"/>
</dbReference>
<dbReference type="GO" id="GO:0004674">
    <property type="term" value="F:protein serine/threonine kinase activity"/>
    <property type="evidence" value="ECO:0007669"/>
    <property type="project" value="TreeGrafter"/>
</dbReference>
<keyword evidence="5" id="KW-0547">Nucleotide-binding</keyword>
<evidence type="ECO:0000259" key="12">
    <source>
        <dbReference type="PROSITE" id="PS51456"/>
    </source>
</evidence>
<dbReference type="GO" id="GO:0000146">
    <property type="term" value="F:microfilament motor activity"/>
    <property type="evidence" value="ECO:0007669"/>
    <property type="project" value="TreeGrafter"/>
</dbReference>
<dbReference type="Gene3D" id="1.10.10.820">
    <property type="match status" value="1"/>
</dbReference>
<protein>
    <submittedName>
        <fullName evidence="13">Myosin-2 heavy chain, non muscle</fullName>
    </submittedName>
</protein>
<evidence type="ECO:0000313" key="14">
    <source>
        <dbReference type="Proteomes" id="UP000192578"/>
    </source>
</evidence>
<dbReference type="GO" id="GO:0030832">
    <property type="term" value="P:regulation of actin filament length"/>
    <property type="evidence" value="ECO:0007669"/>
    <property type="project" value="TreeGrafter"/>
</dbReference>
<gene>
    <name evidence="13" type="ORF">BV898_17493</name>
</gene>
<evidence type="ECO:0000256" key="4">
    <source>
        <dbReference type="ARBA" id="ARBA00022737"/>
    </source>
</evidence>
<dbReference type="InterPro" id="IPR001609">
    <property type="entry name" value="Myosin_head_motor_dom-like"/>
</dbReference>
<comment type="subcellular location">
    <subcellularLocation>
        <location evidence="2">Cell projection</location>
    </subcellularLocation>
    <subcellularLocation>
        <location evidence="1">Cytoplasm</location>
        <location evidence="1">Cytoskeleton</location>
    </subcellularLocation>
</comment>
<keyword evidence="11" id="KW-0009">Actin-binding</keyword>
<reference evidence="14" key="1">
    <citation type="submission" date="2017-01" db="EMBL/GenBank/DDBJ databases">
        <title>Comparative genomics of anhydrobiosis in the tardigrade Hypsibius dujardini.</title>
        <authorList>
            <person name="Yoshida Y."/>
            <person name="Koutsovoulos G."/>
            <person name="Laetsch D."/>
            <person name="Stevens L."/>
            <person name="Kumar S."/>
            <person name="Horikawa D."/>
            <person name="Ishino K."/>
            <person name="Komine S."/>
            <person name="Tomita M."/>
            <person name="Blaxter M."/>
            <person name="Arakawa K."/>
        </authorList>
    </citation>
    <scope>NUCLEOTIDE SEQUENCE [LARGE SCALE GENOMIC DNA]</scope>
    <source>
        <strain evidence="14">Z151</strain>
    </source>
</reference>
<evidence type="ECO:0000256" key="2">
    <source>
        <dbReference type="ARBA" id="ARBA00004316"/>
    </source>
</evidence>
<comment type="similarity">
    <text evidence="11">Belongs to the TRAFAC class myosin-kinesin ATPase superfamily. Myosin family.</text>
</comment>
<keyword evidence="7 11" id="KW-0518">Myosin</keyword>
<dbReference type="GO" id="GO:0016459">
    <property type="term" value="C:myosin complex"/>
    <property type="evidence" value="ECO:0007669"/>
    <property type="project" value="UniProtKB-KW"/>
</dbReference>
<name>A0A9X6RM34_HYPEX</name>
<dbReference type="Proteomes" id="UP000192578">
    <property type="component" value="Unassembled WGS sequence"/>
</dbReference>
<evidence type="ECO:0000256" key="5">
    <source>
        <dbReference type="ARBA" id="ARBA00022741"/>
    </source>
</evidence>
<keyword evidence="6" id="KW-0067">ATP-binding</keyword>
<dbReference type="InterPro" id="IPR052409">
    <property type="entry name" value="Myosin-III_kinase_activity"/>
</dbReference>
<evidence type="ECO:0000256" key="8">
    <source>
        <dbReference type="ARBA" id="ARBA00023175"/>
    </source>
</evidence>
<keyword evidence="4" id="KW-0677">Repeat</keyword>
<evidence type="ECO:0000256" key="3">
    <source>
        <dbReference type="ARBA" id="ARBA00022490"/>
    </source>
</evidence>
<comment type="caution">
    <text evidence="13">The sequence shown here is derived from an EMBL/GenBank/DDBJ whole genome shotgun (WGS) entry which is preliminary data.</text>
</comment>
<dbReference type="SUPFAM" id="SSF52540">
    <property type="entry name" value="P-loop containing nucleoside triphosphate hydrolases"/>
    <property type="match status" value="1"/>
</dbReference>
<dbReference type="PROSITE" id="PS51456">
    <property type="entry name" value="MYOSIN_MOTOR"/>
    <property type="match status" value="1"/>
</dbReference>
<dbReference type="GO" id="GO:0005524">
    <property type="term" value="F:ATP binding"/>
    <property type="evidence" value="ECO:0007669"/>
    <property type="project" value="UniProtKB-KW"/>
</dbReference>
<dbReference type="AlphaFoldDB" id="A0A9X6RM34"/>
<dbReference type="Gene3D" id="3.40.850.10">
    <property type="entry name" value="Kinesin motor domain"/>
    <property type="match status" value="1"/>
</dbReference>
<keyword evidence="3" id="KW-0963">Cytoplasm</keyword>
<dbReference type="GO" id="GO:0042995">
    <property type="term" value="C:cell projection"/>
    <property type="evidence" value="ECO:0007669"/>
    <property type="project" value="UniProtKB-SubCell"/>
</dbReference>
<evidence type="ECO:0000256" key="1">
    <source>
        <dbReference type="ARBA" id="ARBA00004245"/>
    </source>
</evidence>
<dbReference type="Gene3D" id="1.20.120.720">
    <property type="entry name" value="Myosin VI head, motor domain, U50 subdomain"/>
    <property type="match status" value="1"/>
</dbReference>
<evidence type="ECO:0000313" key="13">
    <source>
        <dbReference type="EMBL" id="OWA53058.1"/>
    </source>
</evidence>
<evidence type="ECO:0000256" key="6">
    <source>
        <dbReference type="ARBA" id="ARBA00022840"/>
    </source>
</evidence>
<evidence type="ECO:0000256" key="7">
    <source>
        <dbReference type="ARBA" id="ARBA00023123"/>
    </source>
</evidence>
<keyword evidence="9" id="KW-0206">Cytoskeleton</keyword>
<dbReference type="Pfam" id="PF00063">
    <property type="entry name" value="Myosin_head"/>
    <property type="match status" value="1"/>
</dbReference>
<keyword evidence="10" id="KW-0966">Cell projection</keyword>
<organism evidence="13 14">
    <name type="scientific">Hypsibius exemplaris</name>
    <name type="common">Freshwater tardigrade</name>
    <dbReference type="NCBI Taxonomy" id="2072580"/>
    <lineage>
        <taxon>Eukaryota</taxon>
        <taxon>Metazoa</taxon>
        <taxon>Ecdysozoa</taxon>
        <taxon>Tardigrada</taxon>
        <taxon>Eutardigrada</taxon>
        <taxon>Parachela</taxon>
        <taxon>Hypsibioidea</taxon>
        <taxon>Hypsibiidae</taxon>
        <taxon>Hypsibius</taxon>
    </lineage>
</organism>
<evidence type="ECO:0000256" key="11">
    <source>
        <dbReference type="PROSITE-ProRule" id="PRU00782"/>
    </source>
</evidence>
<evidence type="ECO:0000256" key="10">
    <source>
        <dbReference type="ARBA" id="ARBA00023273"/>
    </source>
</evidence>
<dbReference type="InterPro" id="IPR027417">
    <property type="entry name" value="P-loop_NTPase"/>
</dbReference>